<keyword evidence="3" id="KW-0687">Ribonucleoprotein</keyword>
<dbReference type="PDB" id="8P5D">
    <property type="method" value="EM"/>
    <property type="resolution" value="10.80 A"/>
    <property type="chains" value="LR0=1-168"/>
</dbReference>
<dbReference type="Gene3D" id="1.10.1650.10">
    <property type="match status" value="1"/>
</dbReference>
<dbReference type="InterPro" id="IPR039547">
    <property type="entry name" value="Ribosomal_eL19"/>
</dbReference>
<evidence type="ECO:0000256" key="1">
    <source>
        <dbReference type="ARBA" id="ARBA00011082"/>
    </source>
</evidence>
<reference evidence="8 9" key="2">
    <citation type="journal article" date="2023" name="Nat. Microbiol.">
        <title>CryoEM reveals that ribosomes in microsporidian spores are locked in a dimeric hibernating state.</title>
        <authorList>
            <person name="McLaren M."/>
            <person name="Conners R."/>
            <person name="Isupov M.N."/>
            <person name="Gil-Diez P."/>
            <person name="Gambelli L."/>
            <person name="Gold V.A.M."/>
            <person name="Walter A."/>
            <person name="Connell S.R."/>
            <person name="Williams B."/>
            <person name="Daum B."/>
        </authorList>
    </citation>
    <scope>STRUCTURE BY ELECTRON MICROSCOPY (2.79 ANGSTROMS)</scope>
</reference>
<dbReference type="EMBL" id="ATCN01000314">
    <property type="protein sequence ID" value="EPR79277.1"/>
    <property type="molecule type" value="Genomic_DNA"/>
</dbReference>
<evidence type="ECO:0007829" key="9">
    <source>
        <dbReference type="PDB" id="8P5D"/>
    </source>
</evidence>
<evidence type="ECO:0000256" key="4">
    <source>
        <dbReference type="SAM" id="MobiDB-lite"/>
    </source>
</evidence>
<sequence length="168" mass="19499">MKLPRVKELSADILKCGVRRIYLDTFEPSKLSAATSRDDIRKLIKDGLIVRKAQKIHSRYHANKLMREKEKGRHSGPGKVKGSKNARMPEKDKWIKRIRDLRNTLKELRDKGEITKTEHKMYYQKTKGNGYKNSAALMGAIKQKHDDERRMKEIEEQAKALKIAASEK</sequence>
<dbReference type="Proteomes" id="UP000014978">
    <property type="component" value="Unassembled WGS sequence"/>
</dbReference>
<dbReference type="Gene3D" id="1.10.1200.240">
    <property type="match status" value="1"/>
</dbReference>
<dbReference type="VEuPathDB" id="MicrosporidiaDB:SLOPH_60"/>
<evidence type="ECO:0000313" key="7">
    <source>
        <dbReference type="Proteomes" id="UP000014978"/>
    </source>
</evidence>
<evidence type="ECO:0000313" key="6">
    <source>
        <dbReference type="EMBL" id="EPR79277.1"/>
    </source>
</evidence>
<dbReference type="HOGENOM" id="CLU_083919_0_1_1"/>
<keyword evidence="7" id="KW-1185">Reference proteome</keyword>
<dbReference type="STRING" id="1358809.S7WBY9"/>
<dbReference type="InParanoid" id="S7WBY9"/>
<accession>S7WBY9</accession>
<feature type="domain" description="Large ribosomal subunit protein eL19" evidence="5">
    <location>
        <begin position="2"/>
        <end position="145"/>
    </location>
</feature>
<dbReference type="PDB" id="8P60">
    <property type="method" value="EM"/>
    <property type="resolution" value="14.30 A"/>
    <property type="chains" value="KR0/LR0=1-168"/>
</dbReference>
<evidence type="ECO:0000256" key="2">
    <source>
        <dbReference type="ARBA" id="ARBA00022980"/>
    </source>
</evidence>
<dbReference type="OMA" id="WMLRIRA"/>
<keyword evidence="8 9" id="KW-0002">3D-structure</keyword>
<dbReference type="InterPro" id="IPR000196">
    <property type="entry name" value="Ribosomal_eL19_dom"/>
</dbReference>
<dbReference type="PANTHER" id="PTHR10722">
    <property type="entry name" value="60S RIBOSOMAL PROTEIN L19"/>
    <property type="match status" value="1"/>
</dbReference>
<feature type="compositionally biased region" description="Basic residues" evidence="4">
    <location>
        <begin position="74"/>
        <end position="84"/>
    </location>
</feature>
<dbReference type="Pfam" id="PF25476">
    <property type="entry name" value="Ribosomal_L19e_C"/>
    <property type="match status" value="1"/>
</dbReference>
<gene>
    <name evidence="6" type="ORF">SLOPH_60</name>
</gene>
<dbReference type="InterPro" id="IPR057259">
    <property type="entry name" value="Ribosomal_L19e"/>
</dbReference>
<dbReference type="InterPro" id="IPR035970">
    <property type="entry name" value="60S_ribosomal_eL19_sf"/>
</dbReference>
<keyword evidence="2 6" id="KW-0689">Ribosomal protein</keyword>
<comment type="caution">
    <text evidence="6">The sequence shown here is derived from an EMBL/GenBank/DDBJ whole genome shotgun (WGS) entry which is preliminary data.</text>
</comment>
<protein>
    <submittedName>
        <fullName evidence="6">60S ribosomal protein L19</fullName>
    </submittedName>
</protein>
<name>S7WBY9_SPRLO</name>
<evidence type="ECO:0000259" key="5">
    <source>
        <dbReference type="SMART" id="SM01416"/>
    </source>
</evidence>
<dbReference type="GO" id="GO:0022625">
    <property type="term" value="C:cytosolic large ribosomal subunit"/>
    <property type="evidence" value="ECO:0007669"/>
    <property type="project" value="InterPro"/>
</dbReference>
<feature type="region of interest" description="Disordered" evidence="4">
    <location>
        <begin position="63"/>
        <end position="93"/>
    </location>
</feature>
<dbReference type="FunCoup" id="S7WBY9">
    <property type="interactions" value="209"/>
</dbReference>
<dbReference type="GO" id="GO:0003735">
    <property type="term" value="F:structural constituent of ribosome"/>
    <property type="evidence" value="ECO:0007669"/>
    <property type="project" value="InterPro"/>
</dbReference>
<proteinExistence type="evidence at protein level"/>
<reference evidence="7" key="1">
    <citation type="journal article" date="2013" name="PLoS Genet.">
        <title>The genome of Spraguea lophii and the basis of host-microsporidian interactions.</title>
        <authorList>
            <person name="Campbell S.E."/>
            <person name="Williams T.A."/>
            <person name="Yousuf A."/>
            <person name="Soanes D.M."/>
            <person name="Paszkiewicz K.H."/>
            <person name="Williams B.A.P."/>
        </authorList>
    </citation>
    <scope>NUCLEOTIDE SEQUENCE [LARGE SCALE GENOMIC DNA]</scope>
    <source>
        <strain evidence="7">42_110</strain>
    </source>
</reference>
<dbReference type="SMART" id="SM01416">
    <property type="entry name" value="Ribosomal_L19e"/>
    <property type="match status" value="1"/>
</dbReference>
<comment type="similarity">
    <text evidence="1">Belongs to the eukaryotic ribosomal protein eL19 family.</text>
</comment>
<dbReference type="EMDB" id="EMD-17457"/>
<dbReference type="EMDB" id="EMD-17448"/>
<dbReference type="OrthoDB" id="5407653at2759"/>
<dbReference type="SUPFAM" id="SSF48140">
    <property type="entry name" value="Ribosomal protein L19 (L19e)"/>
    <property type="match status" value="1"/>
</dbReference>
<dbReference type="PDB" id="7QCA">
    <property type="method" value="EM"/>
    <property type="resolution" value="2.79 A"/>
    <property type="chains" value="LR0=1-168"/>
</dbReference>
<dbReference type="AlphaFoldDB" id="S7WBY9"/>
<dbReference type="GO" id="GO:0003723">
    <property type="term" value="F:RNA binding"/>
    <property type="evidence" value="ECO:0007669"/>
    <property type="project" value="InterPro"/>
</dbReference>
<dbReference type="NCBIfam" id="NF006343">
    <property type="entry name" value="PRK08570.1"/>
    <property type="match status" value="1"/>
</dbReference>
<evidence type="ECO:0007829" key="8">
    <source>
        <dbReference type="PDB" id="7QCA"/>
    </source>
</evidence>
<organism evidence="6 7">
    <name type="scientific">Spraguea lophii (strain 42_110)</name>
    <name type="common">Microsporidian parasite</name>
    <dbReference type="NCBI Taxonomy" id="1358809"/>
    <lineage>
        <taxon>Eukaryota</taxon>
        <taxon>Fungi</taxon>
        <taxon>Fungi incertae sedis</taxon>
        <taxon>Microsporidia</taxon>
        <taxon>Spragueidae</taxon>
        <taxon>Spraguea</taxon>
    </lineage>
</organism>
<dbReference type="EMDB" id="EMD-13892"/>
<evidence type="ECO:0000256" key="3">
    <source>
        <dbReference type="ARBA" id="ARBA00023274"/>
    </source>
</evidence>
<dbReference type="InterPro" id="IPR057260">
    <property type="entry name" value="Ribosomal_L19e_C"/>
</dbReference>
<dbReference type="Pfam" id="PF01280">
    <property type="entry name" value="Ribosomal_L19e"/>
    <property type="match status" value="1"/>
</dbReference>
<dbReference type="GO" id="GO:0006412">
    <property type="term" value="P:translation"/>
    <property type="evidence" value="ECO:0007669"/>
    <property type="project" value="InterPro"/>
</dbReference>
<dbReference type="InterPro" id="IPR015972">
    <property type="entry name" value="Ribosomal_eL19_dom1"/>
</dbReference>